<keyword evidence="3" id="KW-1185">Reference proteome</keyword>
<dbReference type="AlphaFoldDB" id="A0A7W7TXG8"/>
<dbReference type="EMBL" id="JACHJY010000002">
    <property type="protein sequence ID" value="MBB4981141.1"/>
    <property type="molecule type" value="Genomic_DNA"/>
</dbReference>
<gene>
    <name evidence="2" type="ORF">GGE06_002049</name>
</gene>
<sequence>MNAAGNLEDTARLEEKLAAFGRAAQAATVSPATRGERRRARRAG</sequence>
<evidence type="ECO:0000313" key="3">
    <source>
        <dbReference type="Proteomes" id="UP000582643"/>
    </source>
</evidence>
<reference evidence="2 3" key="1">
    <citation type="submission" date="2020-08" db="EMBL/GenBank/DDBJ databases">
        <title>Genomic Encyclopedia of Type Strains, Phase III (KMG-III): the genomes of soil and plant-associated and newly described type strains.</title>
        <authorList>
            <person name="Whitman W."/>
        </authorList>
    </citation>
    <scope>NUCLEOTIDE SEQUENCE [LARGE SCALE GENOMIC DNA]</scope>
    <source>
        <strain evidence="2 3">SFB5A</strain>
    </source>
</reference>
<evidence type="ECO:0000313" key="2">
    <source>
        <dbReference type="EMBL" id="MBB4981141.1"/>
    </source>
</evidence>
<evidence type="ECO:0000256" key="1">
    <source>
        <dbReference type="SAM" id="MobiDB-lite"/>
    </source>
</evidence>
<name>A0A7W7TXG8_9ACTN</name>
<dbReference type="RefSeq" id="WP_281402308.1">
    <property type="nucleotide sequence ID" value="NZ_JACHJY010000002.1"/>
</dbReference>
<dbReference type="Proteomes" id="UP000582643">
    <property type="component" value="Unassembled WGS sequence"/>
</dbReference>
<comment type="caution">
    <text evidence="2">The sequence shown here is derived from an EMBL/GenBank/DDBJ whole genome shotgun (WGS) entry which is preliminary data.</text>
</comment>
<organism evidence="2 3">
    <name type="scientific">Streptomyces nymphaeiformis</name>
    <dbReference type="NCBI Taxonomy" id="2663842"/>
    <lineage>
        <taxon>Bacteria</taxon>
        <taxon>Bacillati</taxon>
        <taxon>Actinomycetota</taxon>
        <taxon>Actinomycetes</taxon>
        <taxon>Kitasatosporales</taxon>
        <taxon>Streptomycetaceae</taxon>
        <taxon>Streptomyces</taxon>
    </lineage>
</organism>
<feature type="region of interest" description="Disordered" evidence="1">
    <location>
        <begin position="21"/>
        <end position="44"/>
    </location>
</feature>
<proteinExistence type="predicted"/>
<protein>
    <submittedName>
        <fullName evidence="2">Uncharacterized protein</fullName>
    </submittedName>
</protein>
<accession>A0A7W7TXG8</accession>